<evidence type="ECO:0000256" key="8">
    <source>
        <dbReference type="ARBA" id="ARBA00023242"/>
    </source>
</evidence>
<keyword evidence="2" id="KW-0597">Phosphoprotein</keyword>
<keyword evidence="3" id="KW-0677">Repeat</keyword>
<evidence type="ECO:0000259" key="13">
    <source>
        <dbReference type="PROSITE" id="PS51038"/>
    </source>
</evidence>
<keyword evidence="4" id="KW-0156">Chromatin regulator</keyword>
<comment type="subcellular location">
    <subcellularLocation>
        <location evidence="1">Nucleus</location>
    </subcellularLocation>
</comment>
<keyword evidence="15" id="KW-1185">Reference proteome</keyword>
<sequence>MSSKVPLKEIIKPLVNVIYDLKEENGLEIHPIFHLLPPKRDYPDYYQIIEHPISLSTVRKRMTQYKNPQEFVNDLARVTWNARVYNTKDSDVYHYAVLLDKCVRESILPSLKKDFPAIRYPYLGPLPDEAPLEGVEIEEPEKQLKALPKPKIPVDSESAVSQAQEPSTHSASLQKASVGENPLSDVKEGGRTSRSAMSFNTIPLTRSPGGFRTTEDEYRLAANRKEPKSSSSEEGTASVASVKKQPPLPKIRISHISSPIINTSKSTTPQPLITKTHVEKKTHMKRGRPPVIDLPYEQRIKNVLKAMKKESTPGGKDLLAAKFERLPDEDREPQYYSIISDPISLDDIKKKVKQRKYKNFPKFQEDVMLMLSNYRMYHRSQPGELRRAADFETMFNAHCQHELSRPDIDFMTDGELKYPLETVEVNGKSYRIGDWILLRNANDETKPTVAQIFRLWYTSDGTRWLNCCWYLRPEQTVHRVDRLFYKNEVVKSGQYRDHLVEEIVGKCYVCHFTRFQRGDPDVPIEGPLFVCEYRYNETEKVFNKIRTWKGCLPEEVRESEDPTIPVVGRKFYKYESPIKHLLPANATVNDPLPHPTEGAVNAPPLVGAVYLRPKIRRDDLGEYSTSDDCPRYIIRPGDPPPPGKYDNETGTVLTNIHHSAAVPKGRLSSLSRNAAQGPINVLQSRPTQYYPPVVPKGQLPSPSSPLPSHQQLLQKQQQQQQQQQQLQQQLMLQSQLGTGHGKGSMSSSVADGSKPIPYRSTAIINDLITQMKNAGGPIGNVVVDAPSACILPVPLTKNIELLQRADYSSQIRRLGKDNVPRKRRAKGEVLWFRGPSVVISERLLNSGTEVPLNRWFKKQKTENITDANINTLQTIKSDELQQPEQETANAQQSAENSAETQEITDVKSTEPEEQDEDEEESFPSSFPKGLRPSVEFMAFKLRQQQAQEN</sequence>
<feature type="domain" description="Bromo" evidence="12">
    <location>
        <begin position="25"/>
        <end position="93"/>
    </location>
</feature>
<feature type="compositionally biased region" description="Polar residues" evidence="11">
    <location>
        <begin position="229"/>
        <end position="239"/>
    </location>
</feature>
<evidence type="ECO:0000256" key="5">
    <source>
        <dbReference type="ARBA" id="ARBA00023015"/>
    </source>
</evidence>
<dbReference type="GO" id="GO:0003682">
    <property type="term" value="F:chromatin binding"/>
    <property type="evidence" value="ECO:0007669"/>
    <property type="project" value="InterPro"/>
</dbReference>
<evidence type="ECO:0000256" key="7">
    <source>
        <dbReference type="ARBA" id="ARBA00023163"/>
    </source>
</evidence>
<evidence type="ECO:0000313" key="14">
    <source>
        <dbReference type="EMBL" id="CDO95954.1"/>
    </source>
</evidence>
<evidence type="ECO:0000259" key="12">
    <source>
        <dbReference type="PROSITE" id="PS50014"/>
    </source>
</evidence>
<evidence type="ECO:0000256" key="2">
    <source>
        <dbReference type="ARBA" id="ARBA00022553"/>
    </source>
</evidence>
<comment type="similarity">
    <text evidence="9">Belongs to the RSC1 family.</text>
</comment>
<dbReference type="Pfam" id="PF01426">
    <property type="entry name" value="BAH"/>
    <property type="match status" value="1"/>
</dbReference>
<evidence type="ECO:0000256" key="4">
    <source>
        <dbReference type="ARBA" id="ARBA00022853"/>
    </source>
</evidence>
<evidence type="ECO:0000256" key="11">
    <source>
        <dbReference type="SAM" id="MobiDB-lite"/>
    </source>
</evidence>
<evidence type="ECO:0000256" key="6">
    <source>
        <dbReference type="ARBA" id="ARBA00023117"/>
    </source>
</evidence>
<feature type="compositionally biased region" description="Acidic residues" evidence="11">
    <location>
        <begin position="911"/>
        <end position="921"/>
    </location>
</feature>
<keyword evidence="8" id="KW-0539">Nucleus</keyword>
<dbReference type="GO" id="GO:0006338">
    <property type="term" value="P:chromatin remodeling"/>
    <property type="evidence" value="ECO:0007669"/>
    <property type="project" value="InterPro"/>
</dbReference>
<feature type="compositionally biased region" description="Polar residues" evidence="11">
    <location>
        <begin position="158"/>
        <end position="175"/>
    </location>
</feature>
<feature type="compositionally biased region" description="Basic and acidic residues" evidence="11">
    <location>
        <begin position="213"/>
        <end position="228"/>
    </location>
</feature>
<evidence type="ECO:0000256" key="3">
    <source>
        <dbReference type="ARBA" id="ARBA00022737"/>
    </source>
</evidence>
<dbReference type="InterPro" id="IPR001025">
    <property type="entry name" value="BAH_dom"/>
</dbReference>
<dbReference type="Pfam" id="PF00439">
    <property type="entry name" value="Bromodomain"/>
    <property type="match status" value="2"/>
</dbReference>
<evidence type="ECO:0000313" key="15">
    <source>
        <dbReference type="Proteomes" id="UP000031516"/>
    </source>
</evidence>
<dbReference type="PANTHER" id="PTHR16062">
    <property type="entry name" value="SWI/SNF-RELATED"/>
    <property type="match status" value="1"/>
</dbReference>
<feature type="compositionally biased region" description="Low complexity" evidence="11">
    <location>
        <begin position="698"/>
        <end position="730"/>
    </location>
</feature>
<feature type="domain" description="Bromo" evidence="12">
    <location>
        <begin position="315"/>
        <end position="385"/>
    </location>
</feature>
<dbReference type="EMBL" id="CCBQ010000045">
    <property type="protein sequence ID" value="CDO95954.1"/>
    <property type="molecule type" value="Genomic_DNA"/>
</dbReference>
<accession>A0A0A8LAK3</accession>
<dbReference type="InterPro" id="IPR001487">
    <property type="entry name" value="Bromodomain"/>
</dbReference>
<feature type="region of interest" description="Disordered" evidence="11">
    <location>
        <begin position="876"/>
        <end position="933"/>
    </location>
</feature>
<feature type="compositionally biased region" description="Polar residues" evidence="11">
    <location>
        <begin position="192"/>
        <end position="204"/>
    </location>
</feature>
<proteinExistence type="inferred from homology"/>
<dbReference type="PRINTS" id="PR00503">
    <property type="entry name" value="BROMODOMAIN"/>
</dbReference>
<dbReference type="PROSITE" id="PS50014">
    <property type="entry name" value="BROMODOMAIN_2"/>
    <property type="match status" value="2"/>
</dbReference>
<dbReference type="OrthoDB" id="1742084at2759"/>
<dbReference type="CDD" id="cd05521">
    <property type="entry name" value="Bromo_Rsc1_2_I"/>
    <property type="match status" value="1"/>
</dbReference>
<feature type="compositionally biased region" description="Polar residues" evidence="11">
    <location>
        <begin position="876"/>
        <end position="903"/>
    </location>
</feature>
<dbReference type="GO" id="GO:0006368">
    <property type="term" value="P:transcription elongation by RNA polymerase II"/>
    <property type="evidence" value="ECO:0007669"/>
    <property type="project" value="TreeGrafter"/>
</dbReference>
<dbReference type="Gene3D" id="1.20.920.10">
    <property type="entry name" value="Bromodomain-like"/>
    <property type="match status" value="2"/>
</dbReference>
<dbReference type="PROSITE" id="PS00633">
    <property type="entry name" value="BROMODOMAIN_1"/>
    <property type="match status" value="1"/>
</dbReference>
<organism evidence="14 15">
    <name type="scientific">Kluyveromyces dobzhanskii CBS 2104</name>
    <dbReference type="NCBI Taxonomy" id="1427455"/>
    <lineage>
        <taxon>Eukaryota</taxon>
        <taxon>Fungi</taxon>
        <taxon>Dikarya</taxon>
        <taxon>Ascomycota</taxon>
        <taxon>Saccharomycotina</taxon>
        <taxon>Saccharomycetes</taxon>
        <taxon>Saccharomycetales</taxon>
        <taxon>Saccharomycetaceae</taxon>
        <taxon>Kluyveromyces</taxon>
    </lineage>
</organism>
<feature type="region of interest" description="Disordered" evidence="11">
    <location>
        <begin position="620"/>
        <end position="649"/>
    </location>
</feature>
<feature type="region of interest" description="Disordered" evidence="11">
    <location>
        <begin position="736"/>
        <end position="755"/>
    </location>
</feature>
<dbReference type="SMART" id="SM00297">
    <property type="entry name" value="BROMO"/>
    <property type="match status" value="2"/>
</dbReference>
<dbReference type="GO" id="GO:0016586">
    <property type="term" value="C:RSC-type complex"/>
    <property type="evidence" value="ECO:0007669"/>
    <property type="project" value="InterPro"/>
</dbReference>
<dbReference type="CDD" id="cd04717">
    <property type="entry name" value="BAH_polybromo"/>
    <property type="match status" value="1"/>
</dbReference>
<evidence type="ECO:0000256" key="10">
    <source>
        <dbReference type="PROSITE-ProRule" id="PRU00035"/>
    </source>
</evidence>
<protein>
    <submittedName>
        <fullName evidence="14">WGS project CCBQ000000000 data, contig 00015</fullName>
    </submittedName>
</protein>
<feature type="domain" description="BAH" evidence="13">
    <location>
        <begin position="428"/>
        <end position="546"/>
    </location>
</feature>
<keyword evidence="7" id="KW-0804">Transcription</keyword>
<keyword evidence="5" id="KW-0805">Transcription regulation</keyword>
<dbReference type="PANTHER" id="PTHR16062:SF21">
    <property type="entry name" value="CHROMATIN STRUCTURE-REMODELING COMPLEX SUBUNIT RSC1-RELATED"/>
    <property type="match status" value="1"/>
</dbReference>
<dbReference type="InterPro" id="IPR035700">
    <property type="entry name" value="Rsc1/Rsc2_Bromo"/>
</dbReference>
<dbReference type="Gene3D" id="2.30.30.490">
    <property type="match status" value="1"/>
</dbReference>
<dbReference type="InterPro" id="IPR037382">
    <property type="entry name" value="Rsc/polybromo"/>
</dbReference>
<dbReference type="InterPro" id="IPR043151">
    <property type="entry name" value="BAH_sf"/>
</dbReference>
<dbReference type="PROSITE" id="PS51038">
    <property type="entry name" value="BAH"/>
    <property type="match status" value="1"/>
</dbReference>
<reference evidence="14 15" key="1">
    <citation type="submission" date="2014-03" db="EMBL/GenBank/DDBJ databases">
        <title>The genome of Kluyveromyces dobzhanskii.</title>
        <authorList>
            <person name="Nystedt B."/>
            <person name="Astrom S."/>
        </authorList>
    </citation>
    <scope>NUCLEOTIDE SEQUENCE [LARGE SCALE GENOMIC DNA]</scope>
    <source>
        <strain evidence="14 15">CBS 2104</strain>
    </source>
</reference>
<dbReference type="InterPro" id="IPR018359">
    <property type="entry name" value="Bromodomain_CS"/>
</dbReference>
<dbReference type="Proteomes" id="UP000031516">
    <property type="component" value="Unassembled WGS sequence"/>
</dbReference>
<dbReference type="FunFam" id="2.30.30.490:FF:000016">
    <property type="entry name" value="RSC complex member"/>
    <property type="match status" value="1"/>
</dbReference>
<dbReference type="SMART" id="SM00439">
    <property type="entry name" value="BAH"/>
    <property type="match status" value="1"/>
</dbReference>
<feature type="region of interest" description="Disordered" evidence="11">
    <location>
        <begin position="686"/>
        <end position="730"/>
    </location>
</feature>
<keyword evidence="6 10" id="KW-0103">Bromodomain</keyword>
<dbReference type="SUPFAM" id="SSF47370">
    <property type="entry name" value="Bromodomain"/>
    <property type="match status" value="2"/>
</dbReference>
<gene>
    <name evidence="14" type="ORF">KLDO_g4176</name>
</gene>
<name>A0A0A8LAK3_9SACH</name>
<comment type="caution">
    <text evidence="14">The sequence shown here is derived from an EMBL/GenBank/DDBJ whole genome shotgun (WGS) entry which is preliminary data.</text>
</comment>
<evidence type="ECO:0000256" key="1">
    <source>
        <dbReference type="ARBA" id="ARBA00004123"/>
    </source>
</evidence>
<evidence type="ECO:0000256" key="9">
    <source>
        <dbReference type="ARBA" id="ARBA00061403"/>
    </source>
</evidence>
<dbReference type="InterPro" id="IPR036427">
    <property type="entry name" value="Bromodomain-like_sf"/>
</dbReference>
<dbReference type="AlphaFoldDB" id="A0A0A8LAK3"/>
<feature type="region of interest" description="Disordered" evidence="11">
    <location>
        <begin position="142"/>
        <end position="247"/>
    </location>
</feature>